<keyword evidence="3" id="KW-0732">Signal</keyword>
<feature type="chain" id="PRO_5029527834" description="TPM domain-containing protein" evidence="3">
    <location>
        <begin position="35"/>
        <end position="503"/>
    </location>
</feature>
<evidence type="ECO:0008006" key="6">
    <source>
        <dbReference type="Google" id="ProtNLM"/>
    </source>
</evidence>
<keyword evidence="2" id="KW-0812">Transmembrane</keyword>
<keyword evidence="2" id="KW-0472">Membrane</keyword>
<feature type="region of interest" description="Disordered" evidence="1">
    <location>
        <begin position="306"/>
        <end position="342"/>
    </location>
</feature>
<feature type="compositionally biased region" description="Low complexity" evidence="1">
    <location>
        <begin position="413"/>
        <end position="438"/>
    </location>
</feature>
<evidence type="ECO:0000313" key="4">
    <source>
        <dbReference type="EMBL" id="BBX99754.1"/>
    </source>
</evidence>
<reference evidence="4 5" key="1">
    <citation type="journal article" date="2019" name="Emerg. Microbes Infect.">
        <title>Comprehensive subspecies identification of 175 nontuberculous mycobacteria species based on 7547 genomic profiles.</title>
        <authorList>
            <person name="Matsumoto Y."/>
            <person name="Kinjo T."/>
            <person name="Motooka D."/>
            <person name="Nabeya D."/>
            <person name="Jung N."/>
            <person name="Uechi K."/>
            <person name="Horii T."/>
            <person name="Iida T."/>
            <person name="Fujita J."/>
            <person name="Nakamura S."/>
        </authorList>
    </citation>
    <scope>NUCLEOTIDE SEQUENCE [LARGE SCALE GENOMIC DNA]</scope>
    <source>
        <strain evidence="4 5">JCM 16018</strain>
    </source>
</reference>
<evidence type="ECO:0000256" key="2">
    <source>
        <dbReference type="SAM" id="Phobius"/>
    </source>
</evidence>
<protein>
    <recommendedName>
        <fullName evidence="6">TPM domain-containing protein</fullName>
    </recommendedName>
</protein>
<evidence type="ECO:0000313" key="5">
    <source>
        <dbReference type="Proteomes" id="UP000466632"/>
    </source>
</evidence>
<accession>A0A7I7NTF3</accession>
<evidence type="ECO:0000256" key="3">
    <source>
        <dbReference type="SAM" id="SignalP"/>
    </source>
</evidence>
<proteinExistence type="predicted"/>
<evidence type="ECO:0000256" key="1">
    <source>
        <dbReference type="SAM" id="MobiDB-lite"/>
    </source>
</evidence>
<feature type="region of interest" description="Disordered" evidence="1">
    <location>
        <begin position="463"/>
        <end position="503"/>
    </location>
</feature>
<feature type="transmembrane region" description="Helical" evidence="2">
    <location>
        <begin position="191"/>
        <end position="215"/>
    </location>
</feature>
<sequence length="503" mass="53638">MTPGRRKVTLRFRRLALAPLTVVLAMLLAPSASADTYTDQLVDKFNAQTHVLADPAANPPLPDPDRLNDQILSSRWTWSSTPPIWVAAVARGQTGVTTPDAIHNVILGRNPAFSGIILVIDARGYHVRAYNVPKEIADSVDPFMSQSAKAHRNDPQGATSEFVTRLTKVDVTSGGPASTTSPVVHKNPDRWAWLWTLLVFIAVALSVVSLIWFAVGRNRKRRKDAEAREQIKQQLITAESEIGDLDNAVLTNTETDVSAESTKANASLYDARKAYETGDYGAARAHLRVVESTVAKANQKLYPGRPAPNVAAVDSVPEDDRKQASVRTKNPDTGEYVTINNNNYSTTPQPGYPHYYGGGYYNGMFFYPGYYPFAFWGPGWGWALTDVLLMDALLDDHWGGGGFERGFEAGRDSAYADAGSDSSDSGQSAGYDSQQADVGFGGGYDSGGDTSFAGDSGSYSGGGDVDFGGGWDSGGWDSGGGSDFGGSDFGGGGSDSGGGDFGF</sequence>
<dbReference type="AlphaFoldDB" id="A0A7I7NTF3"/>
<feature type="signal peptide" evidence="3">
    <location>
        <begin position="1"/>
        <end position="34"/>
    </location>
</feature>
<gene>
    <name evidence="4" type="ORF">MSEO_02540</name>
</gene>
<dbReference type="Proteomes" id="UP000466632">
    <property type="component" value="Chromosome"/>
</dbReference>
<keyword evidence="2" id="KW-1133">Transmembrane helix</keyword>
<dbReference type="KEGG" id="mseo:MSEO_02540"/>
<name>A0A7I7NTF3_9MYCO</name>
<dbReference type="EMBL" id="AP022582">
    <property type="protein sequence ID" value="BBX99754.1"/>
    <property type="molecule type" value="Genomic_DNA"/>
</dbReference>
<feature type="region of interest" description="Disordered" evidence="1">
    <location>
        <begin position="413"/>
        <end position="440"/>
    </location>
</feature>
<keyword evidence="5" id="KW-1185">Reference proteome</keyword>
<organism evidence="4 5">
    <name type="scientific">Mycobacterium seoulense</name>
    <dbReference type="NCBI Taxonomy" id="386911"/>
    <lineage>
        <taxon>Bacteria</taxon>
        <taxon>Bacillati</taxon>
        <taxon>Actinomycetota</taxon>
        <taxon>Actinomycetes</taxon>
        <taxon>Mycobacteriales</taxon>
        <taxon>Mycobacteriaceae</taxon>
        <taxon>Mycobacterium</taxon>
    </lineage>
</organism>